<organism evidence="1 2">
    <name type="scientific">Quillaja saponaria</name>
    <name type="common">Soap bark tree</name>
    <dbReference type="NCBI Taxonomy" id="32244"/>
    <lineage>
        <taxon>Eukaryota</taxon>
        <taxon>Viridiplantae</taxon>
        <taxon>Streptophyta</taxon>
        <taxon>Embryophyta</taxon>
        <taxon>Tracheophyta</taxon>
        <taxon>Spermatophyta</taxon>
        <taxon>Magnoliopsida</taxon>
        <taxon>eudicotyledons</taxon>
        <taxon>Gunneridae</taxon>
        <taxon>Pentapetalae</taxon>
        <taxon>rosids</taxon>
        <taxon>fabids</taxon>
        <taxon>Fabales</taxon>
        <taxon>Quillajaceae</taxon>
        <taxon>Quillaja</taxon>
    </lineage>
</organism>
<name>A0AAD7PES5_QUISA</name>
<protein>
    <submittedName>
        <fullName evidence="1">Uncharacterized protein</fullName>
    </submittedName>
</protein>
<comment type="caution">
    <text evidence="1">The sequence shown here is derived from an EMBL/GenBank/DDBJ whole genome shotgun (WGS) entry which is preliminary data.</text>
</comment>
<sequence>MRKHCASTRKSETVTLNLNPVMNSLLNTEFSMGNIVIPCIILAPGPLEGVLYFGGVGIRQNRSSSFVGQCRSLYFNMFRSNFLPLNGSCQGVYSL</sequence>
<dbReference type="AlphaFoldDB" id="A0AAD7PES5"/>
<proteinExistence type="predicted"/>
<keyword evidence="2" id="KW-1185">Reference proteome</keyword>
<evidence type="ECO:0000313" key="2">
    <source>
        <dbReference type="Proteomes" id="UP001163823"/>
    </source>
</evidence>
<gene>
    <name evidence="1" type="ORF">O6P43_024113</name>
</gene>
<dbReference type="Proteomes" id="UP001163823">
    <property type="component" value="Chromosome 10"/>
</dbReference>
<dbReference type="EMBL" id="JARAOO010000010">
    <property type="protein sequence ID" value="KAJ7952229.1"/>
    <property type="molecule type" value="Genomic_DNA"/>
</dbReference>
<dbReference type="KEGG" id="qsa:O6P43_024113"/>
<accession>A0AAD7PES5</accession>
<evidence type="ECO:0000313" key="1">
    <source>
        <dbReference type="EMBL" id="KAJ7952229.1"/>
    </source>
</evidence>
<reference evidence="1" key="1">
    <citation type="journal article" date="2023" name="Science">
        <title>Elucidation of the pathway for biosynthesis of saponin adjuvants from the soapbark tree.</title>
        <authorList>
            <person name="Reed J."/>
            <person name="Orme A."/>
            <person name="El-Demerdash A."/>
            <person name="Owen C."/>
            <person name="Martin L.B.B."/>
            <person name="Misra R.C."/>
            <person name="Kikuchi S."/>
            <person name="Rejzek M."/>
            <person name="Martin A.C."/>
            <person name="Harkess A."/>
            <person name="Leebens-Mack J."/>
            <person name="Louveau T."/>
            <person name="Stephenson M.J."/>
            <person name="Osbourn A."/>
        </authorList>
    </citation>
    <scope>NUCLEOTIDE SEQUENCE</scope>
    <source>
        <strain evidence="1">S10</strain>
    </source>
</reference>